<evidence type="ECO:0000313" key="2">
    <source>
        <dbReference type="EMBL" id="KAH7322589.1"/>
    </source>
</evidence>
<dbReference type="PANTHER" id="PTHR34598:SF3">
    <property type="entry name" value="OXIDOREDUCTASE AN1597"/>
    <property type="match status" value="1"/>
</dbReference>
<reference evidence="2" key="1">
    <citation type="journal article" date="2021" name="Nat. Commun.">
        <title>Genetic determinants of endophytism in the Arabidopsis root mycobiome.</title>
        <authorList>
            <person name="Mesny F."/>
            <person name="Miyauchi S."/>
            <person name="Thiergart T."/>
            <person name="Pickel B."/>
            <person name="Atanasova L."/>
            <person name="Karlsson M."/>
            <person name="Huettel B."/>
            <person name="Barry K.W."/>
            <person name="Haridas S."/>
            <person name="Chen C."/>
            <person name="Bauer D."/>
            <person name="Andreopoulos W."/>
            <person name="Pangilinan J."/>
            <person name="LaButti K."/>
            <person name="Riley R."/>
            <person name="Lipzen A."/>
            <person name="Clum A."/>
            <person name="Drula E."/>
            <person name="Henrissat B."/>
            <person name="Kohler A."/>
            <person name="Grigoriev I.V."/>
            <person name="Martin F.M."/>
            <person name="Hacquard S."/>
        </authorList>
    </citation>
    <scope>NUCLEOTIDE SEQUENCE</scope>
    <source>
        <strain evidence="2">MPI-CAGE-CH-0235</strain>
    </source>
</reference>
<dbReference type="PANTHER" id="PTHR34598">
    <property type="entry name" value="BLL6449 PROTEIN"/>
    <property type="match status" value="1"/>
</dbReference>
<dbReference type="Proteomes" id="UP000813444">
    <property type="component" value="Unassembled WGS sequence"/>
</dbReference>
<keyword evidence="3" id="KW-1185">Reference proteome</keyword>
<protein>
    <submittedName>
        <fullName evidence="2">Uncharacterized protein</fullName>
    </submittedName>
</protein>
<dbReference type="OrthoDB" id="412788at2759"/>
<gene>
    <name evidence="2" type="ORF">B0I35DRAFT_426086</name>
</gene>
<dbReference type="InterPro" id="IPR044053">
    <property type="entry name" value="AsaB-like"/>
</dbReference>
<name>A0A8K0SWW9_9HYPO</name>
<evidence type="ECO:0000313" key="3">
    <source>
        <dbReference type="Proteomes" id="UP000813444"/>
    </source>
</evidence>
<evidence type="ECO:0000256" key="1">
    <source>
        <dbReference type="ARBA" id="ARBA00023604"/>
    </source>
</evidence>
<accession>A0A8K0SWW9</accession>
<comment type="similarity">
    <text evidence="1">Belongs to the asaB hydroxylase/desaturase family.</text>
</comment>
<dbReference type="EMBL" id="JAGPNK010000004">
    <property type="protein sequence ID" value="KAH7322589.1"/>
    <property type="molecule type" value="Genomic_DNA"/>
</dbReference>
<dbReference type="AlphaFoldDB" id="A0A8K0SWW9"/>
<organism evidence="2 3">
    <name type="scientific">Stachybotrys elegans</name>
    <dbReference type="NCBI Taxonomy" id="80388"/>
    <lineage>
        <taxon>Eukaryota</taxon>
        <taxon>Fungi</taxon>
        <taxon>Dikarya</taxon>
        <taxon>Ascomycota</taxon>
        <taxon>Pezizomycotina</taxon>
        <taxon>Sordariomycetes</taxon>
        <taxon>Hypocreomycetidae</taxon>
        <taxon>Hypocreales</taxon>
        <taxon>Stachybotryaceae</taxon>
        <taxon>Stachybotrys</taxon>
    </lineage>
</organism>
<sequence length="244" mass="28170">MRLNWSGFQGISAPLWAEGIRVWPASHISLFLFTPPLATAMRTDYDIKAISGPQSAIFSYFRFNPAVHDLEKPYEILINLPAADTNPDSYRRHNQEFENHTVIVQDVRGRENDYTLDHNGMCWRIWPGPTEWQGIDARGVKDLGHDGIQEGYIKAVEDFIRQELERQDGMKPDIVKVFDWRLRVSMDIKEFETRTINLDDGLDAMIPVTHPHVDQSADGAVTRVRVHMGDEADKLLERRFRIIK</sequence>
<proteinExistence type="inferred from homology"/>
<dbReference type="GO" id="GO:0016491">
    <property type="term" value="F:oxidoreductase activity"/>
    <property type="evidence" value="ECO:0007669"/>
    <property type="project" value="InterPro"/>
</dbReference>
<comment type="caution">
    <text evidence="2">The sequence shown here is derived from an EMBL/GenBank/DDBJ whole genome shotgun (WGS) entry which is preliminary data.</text>
</comment>